<evidence type="ECO:0000256" key="2">
    <source>
        <dbReference type="ARBA" id="ARBA00022942"/>
    </source>
</evidence>
<dbReference type="InterPro" id="IPR035298">
    <property type="entry name" value="PSMD13"/>
</dbReference>
<dbReference type="GO" id="GO:0000502">
    <property type="term" value="C:proteasome complex"/>
    <property type="evidence" value="ECO:0007669"/>
    <property type="project" value="UniProtKB-KW"/>
</dbReference>
<evidence type="ECO:0000313" key="5">
    <source>
        <dbReference type="Proteomes" id="UP001521184"/>
    </source>
</evidence>
<dbReference type="SUPFAM" id="SSF46785">
    <property type="entry name" value="Winged helix' DNA-binding domain"/>
    <property type="match status" value="1"/>
</dbReference>
<reference evidence="4 5" key="1">
    <citation type="journal article" date="2023" name="Plant Dis.">
        <title>First Report of Diplodia intermedia Causing Canker and Dieback Diseases on Apple Trees in Canada.</title>
        <authorList>
            <person name="Ellouze W."/>
            <person name="Ilyukhin E."/>
            <person name="Sulman M."/>
            <person name="Ali S."/>
        </authorList>
    </citation>
    <scope>NUCLEOTIDE SEQUENCE [LARGE SCALE GENOMIC DNA]</scope>
    <source>
        <strain evidence="4 5">M45-28</strain>
    </source>
</reference>
<dbReference type="Pfam" id="PF22037">
    <property type="entry name" value="PSD13_N"/>
    <property type="match status" value="1"/>
</dbReference>
<name>A0ABR3TIU3_9PEZI</name>
<organism evidence="4 5">
    <name type="scientific">Diplodia intermedia</name>
    <dbReference type="NCBI Taxonomy" id="856260"/>
    <lineage>
        <taxon>Eukaryota</taxon>
        <taxon>Fungi</taxon>
        <taxon>Dikarya</taxon>
        <taxon>Ascomycota</taxon>
        <taxon>Pezizomycotina</taxon>
        <taxon>Dothideomycetes</taxon>
        <taxon>Dothideomycetes incertae sedis</taxon>
        <taxon>Botryosphaeriales</taxon>
        <taxon>Botryosphaeriaceae</taxon>
        <taxon>Diplodia</taxon>
    </lineage>
</organism>
<dbReference type="Pfam" id="PF18261">
    <property type="entry name" value="Rpn9_C"/>
    <property type="match status" value="1"/>
</dbReference>
<protein>
    <submittedName>
        <fullName evidence="4">26S proteasome regulatory subunit</fullName>
    </submittedName>
</protein>
<dbReference type="InterPro" id="IPR054179">
    <property type="entry name" value="PSD13_N"/>
</dbReference>
<comment type="similarity">
    <text evidence="1">Belongs to the proteasome subunit S11 family.</text>
</comment>
<evidence type="ECO:0000256" key="1">
    <source>
        <dbReference type="ARBA" id="ARBA00006207"/>
    </source>
</evidence>
<accession>A0ABR3TIU3</accession>
<sequence length="387" mass="44446">MAGPTAKDLEMIPDYLAEQRDAAPDDLQPFFLNFEDYWERKLWHELTDSLVEFYSHPQSAPQRINLFNTFVRTFADKINQLKLVTLGLSAASQFKDDKERLAFLQRLADKANKPASQDAYVYATVAVASVQLQLRDFPASRKKLDESERILDSFDTVETVVHASFYRVNAEYYKSQQEFASYYKNALLFLACVDISELPREETMQRAYDLSIAALVSDSIYNFGELLLHPILDSLTNTPHSWLRDLLFAFNRGDLAAYDVLSGNISKNNLLKEHQQFLYQKISLAALTETVFRRPPQDRTMTFQAISQETKVPIDQIEHLIMKALSLGLLKGTIDQVDQIAKINWVQPKVLDMKQIEGMRTRLRDWDSSVNQLGNWIETVGKDVWAA</sequence>
<dbReference type="PANTHER" id="PTHR10539:SF0">
    <property type="entry name" value="26S PROTEASOME NON-ATPASE REGULATORY SUBUNIT 13"/>
    <property type="match status" value="1"/>
</dbReference>
<dbReference type="EMBL" id="JAKEKT020000063">
    <property type="protein sequence ID" value="KAL1639472.1"/>
    <property type="molecule type" value="Genomic_DNA"/>
</dbReference>
<proteinExistence type="inferred from homology"/>
<keyword evidence="5" id="KW-1185">Reference proteome</keyword>
<evidence type="ECO:0000313" key="4">
    <source>
        <dbReference type="EMBL" id="KAL1639472.1"/>
    </source>
</evidence>
<gene>
    <name evidence="4" type="primary">RPN9</name>
    <name evidence="4" type="ORF">SLS58_007904</name>
</gene>
<feature type="domain" description="PCI" evidence="3">
    <location>
        <begin position="181"/>
        <end position="348"/>
    </location>
</feature>
<dbReference type="PANTHER" id="PTHR10539">
    <property type="entry name" value="26S PROTEASOME NON-ATPASE REGULATORY SUBUNIT 13"/>
    <property type="match status" value="1"/>
</dbReference>
<dbReference type="PROSITE" id="PS50250">
    <property type="entry name" value="PCI"/>
    <property type="match status" value="1"/>
</dbReference>
<comment type="caution">
    <text evidence="4">The sequence shown here is derived from an EMBL/GenBank/DDBJ whole genome shotgun (WGS) entry which is preliminary data.</text>
</comment>
<dbReference type="Pfam" id="PF01399">
    <property type="entry name" value="PCI"/>
    <property type="match status" value="1"/>
</dbReference>
<dbReference type="InterPro" id="IPR036390">
    <property type="entry name" value="WH_DNA-bd_sf"/>
</dbReference>
<keyword evidence="2 4" id="KW-0647">Proteasome</keyword>
<dbReference type="InterPro" id="IPR000717">
    <property type="entry name" value="PCI_dom"/>
</dbReference>
<evidence type="ECO:0000259" key="3">
    <source>
        <dbReference type="PROSITE" id="PS50250"/>
    </source>
</evidence>
<dbReference type="SMART" id="SM00088">
    <property type="entry name" value="PINT"/>
    <property type="match status" value="1"/>
</dbReference>
<dbReference type="InterPro" id="IPR040798">
    <property type="entry name" value="Rpn9_C"/>
</dbReference>
<dbReference type="Proteomes" id="UP001521184">
    <property type="component" value="Unassembled WGS sequence"/>
</dbReference>